<dbReference type="InterPro" id="IPR016024">
    <property type="entry name" value="ARM-type_fold"/>
</dbReference>
<feature type="compositionally biased region" description="Acidic residues" evidence="3">
    <location>
        <begin position="341"/>
        <end position="356"/>
    </location>
</feature>
<dbReference type="InterPro" id="IPR044123">
    <property type="entry name" value="W2_eIF2B_epsilon"/>
</dbReference>
<dbReference type="SUPFAM" id="SSF53448">
    <property type="entry name" value="Nucleotide-diphospho-sugar transferases"/>
    <property type="match status" value="1"/>
</dbReference>
<dbReference type="Proteomes" id="UP000515146">
    <property type="component" value="Unplaced"/>
</dbReference>
<evidence type="ECO:0000256" key="2">
    <source>
        <dbReference type="ARBA" id="ARBA00044345"/>
    </source>
</evidence>
<feature type="region of interest" description="Disordered" evidence="3">
    <location>
        <begin position="291"/>
        <end position="356"/>
    </location>
</feature>
<evidence type="ECO:0000256" key="1">
    <source>
        <dbReference type="ARBA" id="ARBA00044144"/>
    </source>
</evidence>
<dbReference type="AlphaFoldDB" id="A0A6P6Y6V6"/>
<dbReference type="RefSeq" id="XP_027201025.1">
    <property type="nucleotide sequence ID" value="XM_027345224.1"/>
</dbReference>
<dbReference type="SUPFAM" id="SSF48371">
    <property type="entry name" value="ARM repeat"/>
    <property type="match status" value="1"/>
</dbReference>
<evidence type="ECO:0000256" key="3">
    <source>
        <dbReference type="SAM" id="MobiDB-lite"/>
    </source>
</evidence>
<sequence length="541" mass="62734">MDRKKENLEKEIHQAVILIDNDGDSFAKLSTRPKVLMNLIDRPILQYTFEMLSLSNIDEIFLFCCEFFDEIKKFIDDYNHNVYVKLNIQIFYSEDYTSLGPVMRDLDSRGLIKSNFILMHGDCIGNLHLDKMIEKHKENMKKDPGCVMTCLFRKVWPDHRSRRSSSNQKTMIALDSQQKIVLFEKPLRPTTEIPTELFEKNSCISFHYDLFDTEIAICSEKVPPDFSDNFDFETRENFIHGLLADIELLCHHIHVEILDKGYAARVDCIQSYRNISNDLLQRFVSPIVPQGSPITADDFDENNLQSSNDNDEDENPNDGDEDDQDEEYDSDSSTEFSDSSDNGDDNDGDGDDFNSLDDEYSAFYDEVYDSLLRAIKEQSDQDNIILEINSSKHAYNVPVNEVNALVIKALLNLARNSNQQQQGNSNHHFLQTINSNLKYGLPIIRNYIKSISSQNDCIYAVEEFQLQNKESISSLYLVKIIEFLYEENILEEDLILKWFYRPKSLSNHLTSEQETLRKSKEIGLFIKWLEEAEEESSDDDD</sequence>
<accession>A0A6P6Y6V6</accession>
<dbReference type="Gene3D" id="1.25.40.180">
    <property type="match status" value="1"/>
</dbReference>
<dbReference type="SMART" id="SM00515">
    <property type="entry name" value="eIF5C"/>
    <property type="match status" value="1"/>
</dbReference>
<dbReference type="PANTHER" id="PTHR45887:SF1">
    <property type="entry name" value="TRANSLATION INITIATION FACTOR EIF-2B SUBUNIT EPSILON"/>
    <property type="match status" value="1"/>
</dbReference>
<evidence type="ECO:0000259" key="4">
    <source>
        <dbReference type="PROSITE" id="PS51363"/>
    </source>
</evidence>
<proteinExistence type="predicted"/>
<dbReference type="GO" id="GO:0005085">
    <property type="term" value="F:guanyl-nucleotide exchange factor activity"/>
    <property type="evidence" value="ECO:0007669"/>
    <property type="project" value="InterPro"/>
</dbReference>
<evidence type="ECO:0000313" key="5">
    <source>
        <dbReference type="Proteomes" id="UP000515146"/>
    </source>
</evidence>
<dbReference type="CDD" id="cd11558">
    <property type="entry name" value="W2_eIF2B_epsilon"/>
    <property type="match status" value="1"/>
</dbReference>
<dbReference type="KEGG" id="dpte:113795046"/>
<dbReference type="PROSITE" id="PS51363">
    <property type="entry name" value="W2"/>
    <property type="match status" value="1"/>
</dbReference>
<dbReference type="InterPro" id="IPR003307">
    <property type="entry name" value="W2_domain"/>
</dbReference>
<dbReference type="FunCoup" id="A0A6P6Y6V6">
    <property type="interactions" value="1826"/>
</dbReference>
<dbReference type="Pfam" id="PF02020">
    <property type="entry name" value="W2"/>
    <property type="match status" value="1"/>
</dbReference>
<dbReference type="OrthoDB" id="424572at2759"/>
<dbReference type="InterPro" id="IPR029044">
    <property type="entry name" value="Nucleotide-diphossugar_trans"/>
</dbReference>
<reference evidence="6" key="1">
    <citation type="submission" date="2025-08" db="UniProtKB">
        <authorList>
            <consortium name="RefSeq"/>
        </authorList>
    </citation>
    <scope>IDENTIFICATION</scope>
    <source>
        <strain evidence="6">Airmid</strain>
    </source>
</reference>
<dbReference type="OMA" id="EIAICSE"/>
<dbReference type="PANTHER" id="PTHR45887">
    <property type="entry name" value="TRANSLATION INITIATION FACTOR EIF-2B SUBUNIT EPSILON"/>
    <property type="match status" value="1"/>
</dbReference>
<dbReference type="GO" id="GO:0031369">
    <property type="term" value="F:translation initiation factor binding"/>
    <property type="evidence" value="ECO:0007669"/>
    <property type="project" value="InterPro"/>
</dbReference>
<organism evidence="5 6">
    <name type="scientific">Dermatophagoides pteronyssinus</name>
    <name type="common">European house dust mite</name>
    <dbReference type="NCBI Taxonomy" id="6956"/>
    <lineage>
        <taxon>Eukaryota</taxon>
        <taxon>Metazoa</taxon>
        <taxon>Ecdysozoa</taxon>
        <taxon>Arthropoda</taxon>
        <taxon>Chelicerata</taxon>
        <taxon>Arachnida</taxon>
        <taxon>Acari</taxon>
        <taxon>Acariformes</taxon>
        <taxon>Sarcoptiformes</taxon>
        <taxon>Astigmata</taxon>
        <taxon>Psoroptidia</taxon>
        <taxon>Analgoidea</taxon>
        <taxon>Pyroglyphidae</taxon>
        <taxon>Dermatophagoidinae</taxon>
        <taxon>Dermatophagoides</taxon>
    </lineage>
</organism>
<gene>
    <name evidence="6" type="primary">LOC113795046</name>
</gene>
<feature type="domain" description="W2" evidence="4">
    <location>
        <begin position="357"/>
        <end position="539"/>
    </location>
</feature>
<dbReference type="GO" id="GO:0005851">
    <property type="term" value="C:eukaryotic translation initiation factor 2B complex"/>
    <property type="evidence" value="ECO:0007669"/>
    <property type="project" value="TreeGrafter"/>
</dbReference>
<feature type="compositionally biased region" description="Acidic residues" evidence="3">
    <location>
        <begin position="309"/>
        <end position="332"/>
    </location>
</feature>
<name>A0A6P6Y6V6_DERPT</name>
<keyword evidence="5" id="KW-1185">Reference proteome</keyword>
<evidence type="ECO:0000313" key="6">
    <source>
        <dbReference type="RefSeq" id="XP_027201025.1"/>
    </source>
</evidence>
<dbReference type="InParanoid" id="A0A6P6Y6V6"/>
<dbReference type="GO" id="GO:0003743">
    <property type="term" value="F:translation initiation factor activity"/>
    <property type="evidence" value="ECO:0007669"/>
    <property type="project" value="TreeGrafter"/>
</dbReference>
<protein>
    <recommendedName>
        <fullName evidence="1">Translation initiation factor eIF2B subunit epsilon</fullName>
    </recommendedName>
    <alternativeName>
        <fullName evidence="2">eIF2B GDP-GTP exchange factor subunit epsilon</fullName>
    </alternativeName>
</protein>
<dbReference type="InterPro" id="IPR051956">
    <property type="entry name" value="eIF2B_epsilon"/>
</dbReference>
<dbReference type="Gene3D" id="3.90.550.10">
    <property type="entry name" value="Spore Coat Polysaccharide Biosynthesis Protein SpsA, Chain A"/>
    <property type="match status" value="1"/>
</dbReference>